<name>A0A420WUN7_9GAMM</name>
<dbReference type="InterPro" id="IPR036116">
    <property type="entry name" value="FN3_sf"/>
</dbReference>
<proteinExistence type="predicted"/>
<feature type="region of interest" description="Disordered" evidence="1">
    <location>
        <begin position="1"/>
        <end position="25"/>
    </location>
</feature>
<dbReference type="OrthoDB" id="109844at2"/>
<evidence type="ECO:0000313" key="3">
    <source>
        <dbReference type="EMBL" id="RKQ97161.1"/>
    </source>
</evidence>
<comment type="caution">
    <text evidence="3">The sequence shown here is derived from an EMBL/GenBank/DDBJ whole genome shotgun (WGS) entry which is preliminary data.</text>
</comment>
<gene>
    <name evidence="3" type="ORF">C7446_2581</name>
</gene>
<evidence type="ECO:0000313" key="4">
    <source>
        <dbReference type="Proteomes" id="UP000281975"/>
    </source>
</evidence>
<organism evidence="3 4">
    <name type="scientific">Kushneria sinocarnis</name>
    <dbReference type="NCBI Taxonomy" id="595502"/>
    <lineage>
        <taxon>Bacteria</taxon>
        <taxon>Pseudomonadati</taxon>
        <taxon>Pseudomonadota</taxon>
        <taxon>Gammaproteobacteria</taxon>
        <taxon>Oceanospirillales</taxon>
        <taxon>Halomonadaceae</taxon>
        <taxon>Kushneria</taxon>
    </lineage>
</organism>
<dbReference type="AlphaFoldDB" id="A0A420WUN7"/>
<dbReference type="InterPro" id="IPR053171">
    <property type="entry name" value="Viral_Tip_Attach_Protein"/>
</dbReference>
<dbReference type="Pfam" id="PF09327">
    <property type="entry name" value="Phage_Tail_Tip"/>
    <property type="match status" value="1"/>
</dbReference>
<sequence length="1089" mass="119987">MVEIVGQKGGKGGGGGGRVAQEDPNTLQANTVARIIDLMCEGPIEGLVNGEQSIFIDETPLMADDGTYNFDGIEWEFREGTPDQDIVNGFSSVENQTDVSTELTKGSPLVRSVTNLDADAVRVTVGVQRLTQQDADDGDLHGSTVEMAVDVRADGGDWSQRKTITIDGKTTSQYPESHRIELPGNGPWDIRLRRLTDDHDDDSTIQDATYWFYYTTIIDGKFIYPDSAYIALKVDAKQFGSSIPNRAYQIRGLIVSVPDNYDPETREYSGIWSGQFKKAWTNNPAWIFYDIATNNRYGAGLQNVDKWSLYQIAQYCDELVPNGYGADEPRFTMNTVINSRREAYEVLNTLASAFRGMLYWSGDAIQPVQDAPQDASRHFGPSDIADGEFKYTQSRLRTRHSVALVTWNDPEDNYRQAVEVVEDADAIQKYGWVQTDITAFGCTSRGQARRLGLWTLYSERNERDTIEFDVGLNVYGLEPGQIIDINDPSYQGARLHGRLTGESTTTELMLDRAPDADLGDNRAVTVMLPNGSRERKGISSIVGNRVTLDSSLSAVPVANAVWMISSDSVGPRKFRIVSIAEKDTGKRFTVTALEHDPNKYARVEQNLQVPDSPTTLLPTGPIVAPLNITVETYTYLAGGNSHQALIVSWTPADDPRVQSYVAQTMGPNDVVWQDLGTTTRTSVDVRDVSSGEWQFRVASISSTGRRSPWSVRVTTIASMLMPAPPDSVDVQRGTFSLTLLPTSRTRTQQLYQFYRSLTALDDEQIEGNATFLGTSTTLVDSGLNSGTVYQYYVRGYNAYGVSDWYPVQAETKADFSDIINALEGDIESKDRLYQSIVEGVSPGVLEQVDADLDGYRQQLESNGQAISELQQGNDEQALKMLLLKAAGESSASTLRVEQVVRANLAQQVTTLQTGQAQVEDDLYTIYDPETDGFTAAAIRTVDVDGRKAVLGMRSDGEIAEIGAVADRFYIYNEVSGEHVLAFVVEDGRVVMPESLIGQLNVGKIVTDTGETLIEDGYIKTKFLRTDEIQAAKLISTVDGYNGRPSFALREDGSYEFNSTSSDGGGMRWNGETMTVQDSSGTTRIKLGRL</sequence>
<keyword evidence="4" id="KW-1185">Reference proteome</keyword>
<dbReference type="InterPro" id="IPR003961">
    <property type="entry name" value="FN3_dom"/>
</dbReference>
<reference evidence="3 4" key="1">
    <citation type="submission" date="2018-10" db="EMBL/GenBank/DDBJ databases">
        <title>Genomic Encyclopedia of Type Strains, Phase IV (KMG-IV): sequencing the most valuable type-strain genomes for metagenomic binning, comparative biology and taxonomic classification.</title>
        <authorList>
            <person name="Goeker M."/>
        </authorList>
    </citation>
    <scope>NUCLEOTIDE SEQUENCE [LARGE SCALE GENOMIC DNA]</scope>
    <source>
        <strain evidence="3 4">DSM 23229</strain>
    </source>
</reference>
<feature type="compositionally biased region" description="Gly residues" evidence="1">
    <location>
        <begin position="7"/>
        <end position="18"/>
    </location>
</feature>
<dbReference type="Pfam" id="PF13550">
    <property type="entry name" value="Phage-tail_3"/>
    <property type="match status" value="1"/>
</dbReference>
<dbReference type="RefSeq" id="WP_121173493.1">
    <property type="nucleotide sequence ID" value="NZ_RBIN01000007.1"/>
</dbReference>
<dbReference type="InterPro" id="IPR055385">
    <property type="entry name" value="GpJ_HDII-ins2"/>
</dbReference>
<dbReference type="PANTHER" id="PTHR36251">
    <property type="entry name" value="FELS-1 PROPHAGE HOST SPECIFICITY PROTEIN-RELATED"/>
    <property type="match status" value="1"/>
</dbReference>
<feature type="domain" description="Fibronectin type-III" evidence="2">
    <location>
        <begin position="721"/>
        <end position="814"/>
    </location>
</feature>
<evidence type="ECO:0000259" key="2">
    <source>
        <dbReference type="PROSITE" id="PS50853"/>
    </source>
</evidence>
<dbReference type="Pfam" id="PF24801">
    <property type="entry name" value="FNIII-A_GpJ"/>
    <property type="match status" value="1"/>
</dbReference>
<dbReference type="PROSITE" id="PS50853">
    <property type="entry name" value="FN3"/>
    <property type="match status" value="1"/>
</dbReference>
<dbReference type="SUPFAM" id="SSF49265">
    <property type="entry name" value="Fibronectin type III"/>
    <property type="match status" value="1"/>
</dbReference>
<dbReference type="InterPro" id="IPR013783">
    <property type="entry name" value="Ig-like_fold"/>
</dbReference>
<evidence type="ECO:0000256" key="1">
    <source>
        <dbReference type="SAM" id="MobiDB-lite"/>
    </source>
</evidence>
<dbReference type="Pfam" id="PF24489">
    <property type="entry name" value="Ig_J_second"/>
    <property type="match status" value="1"/>
</dbReference>
<dbReference type="EMBL" id="RBIN01000007">
    <property type="protein sequence ID" value="RKQ97161.1"/>
    <property type="molecule type" value="Genomic_DNA"/>
</dbReference>
<dbReference type="PANTHER" id="PTHR36251:SF2">
    <property type="entry name" value="GIFSY-2 PROPHAGE HOST SPECIFICITY PROTEIN J, PHAGE LAMBDA"/>
    <property type="match status" value="1"/>
</dbReference>
<dbReference type="InterPro" id="IPR032876">
    <property type="entry name" value="J_dom"/>
</dbReference>
<dbReference type="Proteomes" id="UP000281975">
    <property type="component" value="Unassembled WGS sequence"/>
</dbReference>
<protein>
    <submittedName>
        <fullName evidence="3">Putative phage tail protein</fullName>
    </submittedName>
</protein>
<dbReference type="InterPro" id="IPR015406">
    <property type="entry name" value="GpJ_CSF"/>
</dbReference>
<dbReference type="InterPro" id="IPR057587">
    <property type="entry name" value="GpJ_Ig_second"/>
</dbReference>
<dbReference type="Gene3D" id="2.60.40.10">
    <property type="entry name" value="Immunoglobulins"/>
    <property type="match status" value="1"/>
</dbReference>
<accession>A0A420WUN7</accession>